<keyword evidence="5" id="KW-0029">Amino-acid transport</keyword>
<feature type="transmembrane region" description="Helical" evidence="9">
    <location>
        <begin position="65"/>
        <end position="86"/>
    </location>
</feature>
<evidence type="ECO:0000313" key="11">
    <source>
        <dbReference type="Proteomes" id="UP000737171"/>
    </source>
</evidence>
<dbReference type="Pfam" id="PF02653">
    <property type="entry name" value="BPD_transp_2"/>
    <property type="match status" value="1"/>
</dbReference>
<accession>A0ABX2ESH1</accession>
<feature type="transmembrane region" description="Helical" evidence="9">
    <location>
        <begin position="12"/>
        <end position="32"/>
    </location>
</feature>
<comment type="similarity">
    <text evidence="8">Belongs to the binding-protein-dependent transport system permease family. LivHM subfamily.</text>
</comment>
<dbReference type="RefSeq" id="WP_173133285.1">
    <property type="nucleotide sequence ID" value="NZ_JABRWJ010000013.1"/>
</dbReference>
<dbReference type="InterPro" id="IPR001851">
    <property type="entry name" value="ABC_transp_permease"/>
</dbReference>
<name>A0ABX2ESH1_9BURK</name>
<keyword evidence="2" id="KW-0813">Transport</keyword>
<dbReference type="EMBL" id="JABRWJ010000013">
    <property type="protein sequence ID" value="NRF71644.1"/>
    <property type="molecule type" value="Genomic_DNA"/>
</dbReference>
<keyword evidence="11" id="KW-1185">Reference proteome</keyword>
<evidence type="ECO:0000256" key="1">
    <source>
        <dbReference type="ARBA" id="ARBA00004651"/>
    </source>
</evidence>
<keyword evidence="7 9" id="KW-0472">Membrane</keyword>
<evidence type="ECO:0000256" key="6">
    <source>
        <dbReference type="ARBA" id="ARBA00022989"/>
    </source>
</evidence>
<organism evidence="10 11">
    <name type="scientific">Pseudaquabacterium terrae</name>
    <dbReference type="NCBI Taxonomy" id="2732868"/>
    <lineage>
        <taxon>Bacteria</taxon>
        <taxon>Pseudomonadati</taxon>
        <taxon>Pseudomonadota</taxon>
        <taxon>Betaproteobacteria</taxon>
        <taxon>Burkholderiales</taxon>
        <taxon>Sphaerotilaceae</taxon>
        <taxon>Pseudaquabacterium</taxon>
    </lineage>
</organism>
<comment type="subcellular location">
    <subcellularLocation>
        <location evidence="1">Cell membrane</location>
        <topology evidence="1">Multi-pass membrane protein</topology>
    </subcellularLocation>
</comment>
<evidence type="ECO:0000256" key="5">
    <source>
        <dbReference type="ARBA" id="ARBA00022970"/>
    </source>
</evidence>
<dbReference type="Proteomes" id="UP000737171">
    <property type="component" value="Unassembled WGS sequence"/>
</dbReference>
<keyword evidence="4 9" id="KW-0812">Transmembrane</keyword>
<evidence type="ECO:0000256" key="2">
    <source>
        <dbReference type="ARBA" id="ARBA00022448"/>
    </source>
</evidence>
<proteinExistence type="inferred from homology"/>
<protein>
    <submittedName>
        <fullName evidence="10">Branched-chain amino acid ABC transporter permease</fullName>
    </submittedName>
</protein>
<sequence length="295" mass="30704">MMDPLLTQAAQLAAQGMASGAIYGLVALGLVLGYKATEVMNFAHGDVVMLSAFVAWGLITRAGMSFWLALPCVMALVAVLCWALEAGVMRRIVGQPQFAGIMLTIGIGFMIRGAVSMSFGPESRTYATPWTDRSTEVAGVVLSSLSLVIVGAALAVTLLLYVFLRHTALGIAVHASAQNQLAAYLCGVRVKRLNSLVWALSGAIAALCGLLLAPISLVDLSLWTVMLKALAALVLGGFGSAPGAIAGGLVIGLVEQFAGVYLADGFKDVMAYLVLIGALVLRPRGLFGDAHGRRV</sequence>
<gene>
    <name evidence="10" type="ORF">HLB44_32115</name>
</gene>
<keyword evidence="3" id="KW-1003">Cell membrane</keyword>
<feature type="transmembrane region" description="Helical" evidence="9">
    <location>
        <begin position="269"/>
        <end position="287"/>
    </location>
</feature>
<comment type="caution">
    <text evidence="10">The sequence shown here is derived from an EMBL/GenBank/DDBJ whole genome shotgun (WGS) entry which is preliminary data.</text>
</comment>
<dbReference type="PANTHER" id="PTHR11795:SF451">
    <property type="entry name" value="ABC TRANSPORTER PERMEASE PROTEIN"/>
    <property type="match status" value="1"/>
</dbReference>
<reference evidence="10 11" key="1">
    <citation type="submission" date="2020-05" db="EMBL/GenBank/DDBJ databases">
        <title>Aquincola sp. isolate from soil.</title>
        <authorList>
            <person name="Han J."/>
            <person name="Kim D.-U."/>
        </authorList>
    </citation>
    <scope>NUCLEOTIDE SEQUENCE [LARGE SCALE GENOMIC DNA]</scope>
    <source>
        <strain evidence="10 11">S2</strain>
    </source>
</reference>
<evidence type="ECO:0000256" key="8">
    <source>
        <dbReference type="ARBA" id="ARBA00037998"/>
    </source>
</evidence>
<feature type="transmembrane region" description="Helical" evidence="9">
    <location>
        <begin position="98"/>
        <end position="120"/>
    </location>
</feature>
<evidence type="ECO:0000256" key="4">
    <source>
        <dbReference type="ARBA" id="ARBA00022692"/>
    </source>
</evidence>
<evidence type="ECO:0000313" key="10">
    <source>
        <dbReference type="EMBL" id="NRF71644.1"/>
    </source>
</evidence>
<feature type="transmembrane region" description="Helical" evidence="9">
    <location>
        <begin position="140"/>
        <end position="164"/>
    </location>
</feature>
<dbReference type="PANTHER" id="PTHR11795">
    <property type="entry name" value="BRANCHED-CHAIN AMINO ACID TRANSPORT SYSTEM PERMEASE PROTEIN LIVH"/>
    <property type="match status" value="1"/>
</dbReference>
<dbReference type="InterPro" id="IPR052157">
    <property type="entry name" value="BCAA_transport_permease"/>
</dbReference>
<feature type="transmembrane region" description="Helical" evidence="9">
    <location>
        <begin position="196"/>
        <end position="215"/>
    </location>
</feature>
<evidence type="ECO:0000256" key="7">
    <source>
        <dbReference type="ARBA" id="ARBA00023136"/>
    </source>
</evidence>
<dbReference type="CDD" id="cd06582">
    <property type="entry name" value="TM_PBP1_LivH_like"/>
    <property type="match status" value="1"/>
</dbReference>
<evidence type="ECO:0000256" key="3">
    <source>
        <dbReference type="ARBA" id="ARBA00022475"/>
    </source>
</evidence>
<evidence type="ECO:0000256" key="9">
    <source>
        <dbReference type="SAM" id="Phobius"/>
    </source>
</evidence>
<keyword evidence="6 9" id="KW-1133">Transmembrane helix</keyword>
<feature type="transmembrane region" description="Helical" evidence="9">
    <location>
        <begin position="39"/>
        <end position="59"/>
    </location>
</feature>